<dbReference type="NCBIfam" id="TIGR01549">
    <property type="entry name" value="HAD-SF-IA-v1"/>
    <property type="match status" value="1"/>
</dbReference>
<gene>
    <name evidence="3" type="ORF">ACJEBI_06235</name>
</gene>
<dbReference type="PANTHER" id="PTHR43434:SF1">
    <property type="entry name" value="PHOSPHOGLYCOLATE PHOSPHATASE"/>
    <property type="match status" value="1"/>
</dbReference>
<comment type="caution">
    <text evidence="3">The sequence shown here is derived from an EMBL/GenBank/DDBJ whole genome shotgun (WGS) entry which is preliminary data.</text>
</comment>
<keyword evidence="4" id="KW-1185">Reference proteome</keyword>
<dbReference type="SUPFAM" id="SSF56784">
    <property type="entry name" value="HAD-like"/>
    <property type="match status" value="1"/>
</dbReference>
<evidence type="ECO:0000313" key="4">
    <source>
        <dbReference type="Proteomes" id="UP001623041"/>
    </source>
</evidence>
<accession>A0ABW8RCQ9</accession>
<sequence length="227" mass="26222">MNLSMIFDMDGTLFQTDKILELSLDATFQELRRNGLWEEGTPIELYRQIMGVPLSVVWETLLPNHSNDTRTMANDFFHDQLIQNILSGNGELYPHVMELFTSLKNENIPIFIASNGLTHYLETIVKHYQLQKWVTEVFSIQEIQSKEKSDLVRMILAKYKIHRGAVVGDRLSDIKAAKSNGLHAIGCRFDFAQEDELSQADFVVDDLMEIKEITKRLLEMKEERINS</sequence>
<keyword evidence="2" id="KW-0460">Magnesium</keyword>
<dbReference type="Proteomes" id="UP001623041">
    <property type="component" value="Unassembled WGS sequence"/>
</dbReference>
<dbReference type="GO" id="GO:0016787">
    <property type="term" value="F:hydrolase activity"/>
    <property type="evidence" value="ECO:0007669"/>
    <property type="project" value="UniProtKB-KW"/>
</dbReference>
<dbReference type="InterPro" id="IPR006439">
    <property type="entry name" value="HAD-SF_hydro_IA"/>
</dbReference>
<dbReference type="Gene3D" id="1.10.150.240">
    <property type="entry name" value="Putative phosphatase, domain 2"/>
    <property type="match status" value="1"/>
</dbReference>
<dbReference type="InterPro" id="IPR036412">
    <property type="entry name" value="HAD-like_sf"/>
</dbReference>
<dbReference type="RefSeq" id="WP_406579749.1">
    <property type="nucleotide sequence ID" value="NZ_JBJHQH010000003.1"/>
</dbReference>
<evidence type="ECO:0000256" key="1">
    <source>
        <dbReference type="ARBA" id="ARBA00022801"/>
    </source>
</evidence>
<protein>
    <submittedName>
        <fullName evidence="3">HAD-IA family hydrolase</fullName>
    </submittedName>
</protein>
<proteinExistence type="predicted"/>
<dbReference type="Gene3D" id="3.40.50.1000">
    <property type="entry name" value="HAD superfamily/HAD-like"/>
    <property type="match status" value="1"/>
</dbReference>
<reference evidence="3 4" key="1">
    <citation type="submission" date="2024-11" db="EMBL/GenBank/DDBJ databases">
        <authorList>
            <person name="Lucas J.A."/>
        </authorList>
    </citation>
    <scope>NUCLEOTIDE SEQUENCE [LARGE SCALE GENOMIC DNA]</scope>
    <source>
        <strain evidence="3 4">Z 5.4</strain>
    </source>
</reference>
<dbReference type="SFLD" id="SFLDG01129">
    <property type="entry name" value="C1.5:_HAD__Beta-PGM__Phosphata"/>
    <property type="match status" value="1"/>
</dbReference>
<dbReference type="InterPro" id="IPR050155">
    <property type="entry name" value="HAD-like_hydrolase_sf"/>
</dbReference>
<evidence type="ECO:0000256" key="2">
    <source>
        <dbReference type="ARBA" id="ARBA00022842"/>
    </source>
</evidence>
<dbReference type="InterPro" id="IPR023198">
    <property type="entry name" value="PGP-like_dom2"/>
</dbReference>
<organism evidence="3 4">
    <name type="scientific">Bacillus salipaludis</name>
    <dbReference type="NCBI Taxonomy" id="2547811"/>
    <lineage>
        <taxon>Bacteria</taxon>
        <taxon>Bacillati</taxon>
        <taxon>Bacillota</taxon>
        <taxon>Bacilli</taxon>
        <taxon>Bacillales</taxon>
        <taxon>Bacillaceae</taxon>
        <taxon>Bacillus</taxon>
    </lineage>
</organism>
<dbReference type="Pfam" id="PF13419">
    <property type="entry name" value="HAD_2"/>
    <property type="match status" value="1"/>
</dbReference>
<dbReference type="SFLD" id="SFLDS00003">
    <property type="entry name" value="Haloacid_Dehalogenase"/>
    <property type="match status" value="1"/>
</dbReference>
<name>A0ABW8RCQ9_9BACI</name>
<dbReference type="PANTHER" id="PTHR43434">
    <property type="entry name" value="PHOSPHOGLYCOLATE PHOSPHATASE"/>
    <property type="match status" value="1"/>
</dbReference>
<dbReference type="InterPro" id="IPR023214">
    <property type="entry name" value="HAD_sf"/>
</dbReference>
<keyword evidence="1 3" id="KW-0378">Hydrolase</keyword>
<dbReference type="InterPro" id="IPR041492">
    <property type="entry name" value="HAD_2"/>
</dbReference>
<dbReference type="EMBL" id="JBJHQH010000003">
    <property type="protein sequence ID" value="MFK9091073.1"/>
    <property type="molecule type" value="Genomic_DNA"/>
</dbReference>
<evidence type="ECO:0000313" key="3">
    <source>
        <dbReference type="EMBL" id="MFK9091073.1"/>
    </source>
</evidence>